<accession>A0A1V4IE92</accession>
<evidence type="ECO:0000313" key="2">
    <source>
        <dbReference type="Proteomes" id="UP000190080"/>
    </source>
</evidence>
<dbReference type="STRING" id="1450648.CLORY_38270"/>
<proteinExistence type="predicted"/>
<evidence type="ECO:0000313" key="1">
    <source>
        <dbReference type="EMBL" id="OPJ57975.1"/>
    </source>
</evidence>
<dbReference type="Proteomes" id="UP000190080">
    <property type="component" value="Unassembled WGS sequence"/>
</dbReference>
<gene>
    <name evidence="1" type="ORF">CLORY_38270</name>
</gene>
<organism evidence="1 2">
    <name type="scientific">Clostridium oryzae</name>
    <dbReference type="NCBI Taxonomy" id="1450648"/>
    <lineage>
        <taxon>Bacteria</taxon>
        <taxon>Bacillati</taxon>
        <taxon>Bacillota</taxon>
        <taxon>Clostridia</taxon>
        <taxon>Eubacteriales</taxon>
        <taxon>Clostridiaceae</taxon>
        <taxon>Clostridium</taxon>
    </lineage>
</organism>
<dbReference type="OrthoDB" id="1739422at2"/>
<comment type="caution">
    <text evidence="1">The sequence shown here is derived from an EMBL/GenBank/DDBJ whole genome shotgun (WGS) entry which is preliminary data.</text>
</comment>
<dbReference type="AlphaFoldDB" id="A0A1V4IE92"/>
<dbReference type="RefSeq" id="WP_079427485.1">
    <property type="nucleotide sequence ID" value="NZ_MZGV01000067.1"/>
</dbReference>
<dbReference type="EMBL" id="MZGV01000067">
    <property type="protein sequence ID" value="OPJ57975.1"/>
    <property type="molecule type" value="Genomic_DNA"/>
</dbReference>
<sequence>MRYYRKYFEKLYRLDLNYIENNFEYLGEGISRKVYAIDDNLVMKISKGIEGLYQNKVEHYVFKNAGDQYSKYICPIVWFRPDFLIMPRAVPLSAYTRSKKVNLKAIRSEAEAYNDILNFTQKFYMLPEDIEATSSWGLVNSVPVLIDYGCTSEKGDRFYDML</sequence>
<reference evidence="1 2" key="1">
    <citation type="submission" date="2017-03" db="EMBL/GenBank/DDBJ databases">
        <title>Genome sequence of Clostridium oryzae DSM 28571.</title>
        <authorList>
            <person name="Poehlein A."/>
            <person name="Daniel R."/>
        </authorList>
    </citation>
    <scope>NUCLEOTIDE SEQUENCE [LARGE SCALE GENOMIC DNA]</scope>
    <source>
        <strain evidence="1 2">DSM 28571</strain>
    </source>
</reference>
<keyword evidence="2" id="KW-1185">Reference proteome</keyword>
<name>A0A1V4IE92_9CLOT</name>
<protein>
    <submittedName>
        <fullName evidence="1">Uncharacterized protein</fullName>
    </submittedName>
</protein>